<evidence type="ECO:0000313" key="3">
    <source>
        <dbReference type="Proteomes" id="UP000240418"/>
    </source>
</evidence>
<dbReference type="AlphaFoldDB" id="A0A2P8F499"/>
<organism evidence="2 3">
    <name type="scientific">Shimia abyssi</name>
    <dbReference type="NCBI Taxonomy" id="1662395"/>
    <lineage>
        <taxon>Bacteria</taxon>
        <taxon>Pseudomonadati</taxon>
        <taxon>Pseudomonadota</taxon>
        <taxon>Alphaproteobacteria</taxon>
        <taxon>Rhodobacterales</taxon>
        <taxon>Roseobacteraceae</taxon>
    </lineage>
</organism>
<dbReference type="GO" id="GO:0016301">
    <property type="term" value="F:kinase activity"/>
    <property type="evidence" value="ECO:0007669"/>
    <property type="project" value="UniProtKB-KW"/>
</dbReference>
<protein>
    <submittedName>
        <fullName evidence="2">Thiamine kinase-like enzyme</fullName>
    </submittedName>
</protein>
<evidence type="ECO:0000259" key="1">
    <source>
        <dbReference type="Pfam" id="PF01636"/>
    </source>
</evidence>
<dbReference type="RefSeq" id="WP_165798969.1">
    <property type="nucleotide sequence ID" value="NZ_PYGJ01000022.1"/>
</dbReference>
<dbReference type="EMBL" id="PYGJ01000022">
    <property type="protein sequence ID" value="PSL16550.1"/>
    <property type="molecule type" value="Genomic_DNA"/>
</dbReference>
<dbReference type="InterPro" id="IPR002575">
    <property type="entry name" value="Aminoglycoside_PTrfase"/>
</dbReference>
<reference evidence="2 3" key="1">
    <citation type="submission" date="2018-03" db="EMBL/GenBank/DDBJ databases">
        <title>Genomic Encyclopedia of Archaeal and Bacterial Type Strains, Phase II (KMG-II): from individual species to whole genera.</title>
        <authorList>
            <person name="Goeker M."/>
        </authorList>
    </citation>
    <scope>NUCLEOTIDE SEQUENCE [LARGE SCALE GENOMIC DNA]</scope>
    <source>
        <strain evidence="2 3">DSM 100673</strain>
    </source>
</reference>
<proteinExistence type="predicted"/>
<name>A0A2P8F499_9RHOB</name>
<dbReference type="InterPro" id="IPR011009">
    <property type="entry name" value="Kinase-like_dom_sf"/>
</dbReference>
<dbReference type="Pfam" id="PF01636">
    <property type="entry name" value="APH"/>
    <property type="match status" value="1"/>
</dbReference>
<comment type="caution">
    <text evidence="2">The sequence shown here is derived from an EMBL/GenBank/DDBJ whole genome shotgun (WGS) entry which is preliminary data.</text>
</comment>
<keyword evidence="2" id="KW-0418">Kinase</keyword>
<evidence type="ECO:0000313" key="2">
    <source>
        <dbReference type="EMBL" id="PSL16550.1"/>
    </source>
</evidence>
<keyword evidence="3" id="KW-1185">Reference proteome</keyword>
<dbReference type="SUPFAM" id="SSF56112">
    <property type="entry name" value="Protein kinase-like (PK-like)"/>
    <property type="match status" value="1"/>
</dbReference>
<keyword evidence="2" id="KW-0808">Transferase</keyword>
<gene>
    <name evidence="2" type="ORF">CLV88_1222</name>
</gene>
<feature type="domain" description="Aminoglycoside phosphotransferase" evidence="1">
    <location>
        <begin position="29"/>
        <end position="241"/>
    </location>
</feature>
<sequence length="290" mass="32390">MAYSFPTTPPEDLRIAVEAQCLLHKQTEWRLLTGGRTNISWLVNENSDALVVKLYCRSTLNPLFPNDAFAEASLLHHLSPDGLAPRFVETLQTAHGTCNVYSYIPGQIWLTGTKRVADLMHCLHHTDAPSGLRSTANGSAELTLETYRILSLCTHTKGVADLEPSNVVPKSEKLSLLHNDIVPANLICSNNMLHLIDWQCPSQGDACLDLAVFLSPAMQLIYRGSPLTSQEVSEFLQAYGDPDVVTRYLNLAPHFHWRMAAYCLWQMEQGQSDYEEGLKLEVQALRRAQS</sequence>
<dbReference type="Proteomes" id="UP000240418">
    <property type="component" value="Unassembled WGS sequence"/>
</dbReference>
<accession>A0A2P8F499</accession>
<dbReference type="Gene3D" id="3.90.1200.10">
    <property type="match status" value="1"/>
</dbReference>